<feature type="transmembrane region" description="Helical" evidence="1">
    <location>
        <begin position="283"/>
        <end position="303"/>
    </location>
</feature>
<organism evidence="2">
    <name type="scientific">freshwater metagenome</name>
    <dbReference type="NCBI Taxonomy" id="449393"/>
    <lineage>
        <taxon>unclassified sequences</taxon>
        <taxon>metagenomes</taxon>
        <taxon>ecological metagenomes</taxon>
    </lineage>
</organism>
<accession>A0A6J7D1J5</accession>
<feature type="transmembrane region" description="Helical" evidence="1">
    <location>
        <begin position="69"/>
        <end position="90"/>
    </location>
</feature>
<feature type="transmembrane region" description="Helical" evidence="1">
    <location>
        <begin position="46"/>
        <end position="62"/>
    </location>
</feature>
<evidence type="ECO:0000313" key="2">
    <source>
        <dbReference type="EMBL" id="CAB4862965.1"/>
    </source>
</evidence>
<keyword evidence="1" id="KW-0812">Transmembrane</keyword>
<feature type="transmembrane region" description="Helical" evidence="1">
    <location>
        <begin position="131"/>
        <end position="151"/>
    </location>
</feature>
<reference evidence="2" key="1">
    <citation type="submission" date="2020-05" db="EMBL/GenBank/DDBJ databases">
        <authorList>
            <person name="Chiriac C."/>
            <person name="Salcher M."/>
            <person name="Ghai R."/>
            <person name="Kavagutti S V."/>
        </authorList>
    </citation>
    <scope>NUCLEOTIDE SEQUENCE</scope>
</reference>
<keyword evidence="1" id="KW-0472">Membrane</keyword>
<feature type="transmembrane region" description="Helical" evidence="1">
    <location>
        <begin position="220"/>
        <end position="239"/>
    </location>
</feature>
<evidence type="ECO:0000256" key="1">
    <source>
        <dbReference type="SAM" id="Phobius"/>
    </source>
</evidence>
<feature type="transmembrane region" description="Helical" evidence="1">
    <location>
        <begin position="251"/>
        <end position="271"/>
    </location>
</feature>
<name>A0A6J7D1J5_9ZZZZ</name>
<gene>
    <name evidence="2" type="ORF">UFOPK3342_00535</name>
</gene>
<dbReference type="AlphaFoldDB" id="A0A6J7D1J5"/>
<keyword evidence="1" id="KW-1133">Transmembrane helix</keyword>
<sequence>MPITQVIYRLLIGVFGIQSFTPFLIFSGLCNLFFAFSINYYLRVNQYSRMIIILIPSLLLVVPYSAHTIFWVATSINLLPIGFLLIHTTLSTQRALVISTLIFTVFGVGIGGYGLPLVFGLFTYNLLSRKLWPTLTSITLLGCTIFVYANFRTPSDVGINKSAIKWIAENFQILLRTFTPGLTDVSVINLVMETIFFIGLTLITLNIFSRKFWEIHTNNLHMLTVLVPLLTFVLMIAISRGGAESITASRYVVIATSLFTLFCLMVCRNLDLQISKSAFPLKLQHILIATLLLSSVFRFFYWWQAPLDINNQSSINRVNVIKAVCASREGTDLDIDYSKIDGLAYLESSLESEVWDEFSATKCKAMEN</sequence>
<proteinExistence type="predicted"/>
<protein>
    <submittedName>
        <fullName evidence="2">Unannotated protein</fullName>
    </submittedName>
</protein>
<feature type="transmembrane region" description="Helical" evidence="1">
    <location>
        <begin position="96"/>
        <end position="119"/>
    </location>
</feature>
<feature type="transmembrane region" description="Helical" evidence="1">
    <location>
        <begin position="7"/>
        <end position="34"/>
    </location>
</feature>
<feature type="transmembrane region" description="Helical" evidence="1">
    <location>
        <begin position="187"/>
        <end position="208"/>
    </location>
</feature>
<dbReference type="EMBL" id="CAFBLH010000012">
    <property type="protein sequence ID" value="CAB4862965.1"/>
    <property type="molecule type" value="Genomic_DNA"/>
</dbReference>